<evidence type="ECO:0000259" key="2">
    <source>
        <dbReference type="Pfam" id="PF00884"/>
    </source>
</evidence>
<dbReference type="AlphaFoldDB" id="A0A5B9QIF4"/>
<dbReference type="InterPro" id="IPR017850">
    <property type="entry name" value="Alkaline_phosphatase_core_sf"/>
</dbReference>
<keyword evidence="4" id="KW-1185">Reference proteome</keyword>
<feature type="domain" description="Sulfatase N-terminal" evidence="2">
    <location>
        <begin position="28"/>
        <end position="361"/>
    </location>
</feature>
<dbReference type="OrthoDB" id="9783154at2"/>
<dbReference type="CDD" id="cd16145">
    <property type="entry name" value="ARS_like"/>
    <property type="match status" value="1"/>
</dbReference>
<evidence type="ECO:0000256" key="1">
    <source>
        <dbReference type="SAM" id="SignalP"/>
    </source>
</evidence>
<protein>
    <submittedName>
        <fullName evidence="3">Arylsulfatase</fullName>
        <ecNumber evidence="3">3.1.6.1</ecNumber>
    </submittedName>
</protein>
<dbReference type="InterPro" id="IPR052701">
    <property type="entry name" value="GAG_Ulvan_Degrading_Sulfatases"/>
</dbReference>
<accession>A0A5B9QIF4</accession>
<dbReference type="EC" id="3.1.6.1" evidence="3"/>
<dbReference type="PANTHER" id="PTHR43751:SF3">
    <property type="entry name" value="SULFATASE N-TERMINAL DOMAIN-CONTAINING PROTEIN"/>
    <property type="match status" value="1"/>
</dbReference>
<sequence precursor="true">MARAAFLGLLLVTLFSLQVDDGVAAQQPNIVFILADDLGYGDLGCFGQKQIATPHLDKMAADGMKLTQHYAGSTVCAPSRCVLMTGKHSGHVPIRDNRNVSPTSNKPLPDDEVTIAELLQEQGYATALIGKWGLGDQHNAGFPNQQGFDYTFGYLDQSHAHNYFPEFLFRNGERVTLRNFVPAARPSGAGVASEKVDYSHDRIAEEAHAWLRLNHRKPFFLYLAVTLPHANNEAGSRGQETPDFGQYADRDWPDSQKGTASMITRLDETVGQVRELLELLGVEENTIVVFSSDNGPHAEGGNDPAYFHSSGPLRGIKRDLYEGGIRVPTIVAWPGQISPGHVEDTVSAFQDWLPTFAELAGSETPSDIDGISLVPMLTGQGEQAQHDFLYWEFFKEGGKRAIRSGDWKGVQLGMKQSRKPIELYDLRSDLSEEHDLADEHPEVVARLERLMDSAHSDSGDYSFRD</sequence>
<dbReference type="Pfam" id="PF00884">
    <property type="entry name" value="Sulfatase"/>
    <property type="match status" value="1"/>
</dbReference>
<keyword evidence="1" id="KW-0732">Signal</keyword>
<organism evidence="3 4">
    <name type="scientific">Bythopirellula goksoeyrii</name>
    <dbReference type="NCBI Taxonomy" id="1400387"/>
    <lineage>
        <taxon>Bacteria</taxon>
        <taxon>Pseudomonadati</taxon>
        <taxon>Planctomycetota</taxon>
        <taxon>Planctomycetia</taxon>
        <taxon>Pirellulales</taxon>
        <taxon>Lacipirellulaceae</taxon>
        <taxon>Bythopirellula</taxon>
    </lineage>
</organism>
<reference evidence="3 4" key="1">
    <citation type="submission" date="2019-08" db="EMBL/GenBank/DDBJ databases">
        <title>Deep-cultivation of Planctomycetes and their phenomic and genomic characterization uncovers novel biology.</title>
        <authorList>
            <person name="Wiegand S."/>
            <person name="Jogler M."/>
            <person name="Boedeker C."/>
            <person name="Pinto D."/>
            <person name="Vollmers J."/>
            <person name="Rivas-Marin E."/>
            <person name="Kohn T."/>
            <person name="Peeters S.H."/>
            <person name="Heuer A."/>
            <person name="Rast P."/>
            <person name="Oberbeckmann S."/>
            <person name="Bunk B."/>
            <person name="Jeske O."/>
            <person name="Meyerdierks A."/>
            <person name="Storesund J.E."/>
            <person name="Kallscheuer N."/>
            <person name="Luecker S."/>
            <person name="Lage O.M."/>
            <person name="Pohl T."/>
            <person name="Merkel B.J."/>
            <person name="Hornburger P."/>
            <person name="Mueller R.-W."/>
            <person name="Bruemmer F."/>
            <person name="Labrenz M."/>
            <person name="Spormann A.M."/>
            <person name="Op den Camp H."/>
            <person name="Overmann J."/>
            <person name="Amann R."/>
            <person name="Jetten M.S.M."/>
            <person name="Mascher T."/>
            <person name="Medema M.H."/>
            <person name="Devos D.P."/>
            <person name="Kaster A.-K."/>
            <person name="Ovreas L."/>
            <person name="Rohde M."/>
            <person name="Galperin M.Y."/>
            <person name="Jogler C."/>
        </authorList>
    </citation>
    <scope>NUCLEOTIDE SEQUENCE [LARGE SCALE GENOMIC DNA]</scope>
    <source>
        <strain evidence="3 4">Pr1d</strain>
    </source>
</reference>
<evidence type="ECO:0000313" key="4">
    <source>
        <dbReference type="Proteomes" id="UP000323917"/>
    </source>
</evidence>
<dbReference type="SUPFAM" id="SSF53649">
    <property type="entry name" value="Alkaline phosphatase-like"/>
    <property type="match status" value="1"/>
</dbReference>
<dbReference type="KEGG" id="bgok:Pr1d_12830"/>
<proteinExistence type="predicted"/>
<keyword evidence="3" id="KW-0378">Hydrolase</keyword>
<dbReference type="PANTHER" id="PTHR43751">
    <property type="entry name" value="SULFATASE"/>
    <property type="match status" value="1"/>
</dbReference>
<dbReference type="InterPro" id="IPR000917">
    <property type="entry name" value="Sulfatase_N"/>
</dbReference>
<dbReference type="Gene3D" id="3.40.720.10">
    <property type="entry name" value="Alkaline Phosphatase, subunit A"/>
    <property type="match status" value="1"/>
</dbReference>
<dbReference type="GO" id="GO:0004065">
    <property type="term" value="F:arylsulfatase activity"/>
    <property type="evidence" value="ECO:0007669"/>
    <property type="project" value="UniProtKB-EC"/>
</dbReference>
<dbReference type="EMBL" id="CP042913">
    <property type="protein sequence ID" value="QEG34011.1"/>
    <property type="molecule type" value="Genomic_DNA"/>
</dbReference>
<dbReference type="RefSeq" id="WP_148072709.1">
    <property type="nucleotide sequence ID" value="NZ_CP042913.1"/>
</dbReference>
<gene>
    <name evidence="3" type="primary">atsA_7</name>
    <name evidence="3" type="ORF">Pr1d_12830</name>
</gene>
<name>A0A5B9QIF4_9BACT</name>
<feature type="chain" id="PRO_5023011811" evidence="1">
    <location>
        <begin position="20"/>
        <end position="465"/>
    </location>
</feature>
<dbReference type="Gene3D" id="3.30.1120.10">
    <property type="match status" value="1"/>
</dbReference>
<feature type="signal peptide" evidence="1">
    <location>
        <begin position="1"/>
        <end position="19"/>
    </location>
</feature>
<evidence type="ECO:0000313" key="3">
    <source>
        <dbReference type="EMBL" id="QEG34011.1"/>
    </source>
</evidence>
<dbReference type="Proteomes" id="UP000323917">
    <property type="component" value="Chromosome"/>
</dbReference>